<gene>
    <name evidence="7" type="ORF">CSSPTR1EN2_LOCUS23033</name>
</gene>
<proteinExistence type="inferred from homology"/>
<dbReference type="InterPro" id="IPR004938">
    <property type="entry name" value="XG_FTase"/>
</dbReference>
<evidence type="ECO:0000256" key="1">
    <source>
        <dbReference type="ARBA" id="ARBA00010481"/>
    </source>
</evidence>
<keyword evidence="6" id="KW-0812">Transmembrane</keyword>
<organism evidence="7 8">
    <name type="scientific">Sphagnum troendelagicum</name>
    <dbReference type="NCBI Taxonomy" id="128251"/>
    <lineage>
        <taxon>Eukaryota</taxon>
        <taxon>Viridiplantae</taxon>
        <taxon>Streptophyta</taxon>
        <taxon>Embryophyta</taxon>
        <taxon>Bryophyta</taxon>
        <taxon>Sphagnophytina</taxon>
        <taxon>Sphagnopsida</taxon>
        <taxon>Sphagnales</taxon>
        <taxon>Sphagnaceae</taxon>
        <taxon>Sphagnum</taxon>
    </lineage>
</organism>
<reference evidence="7" key="1">
    <citation type="submission" date="2024-02" db="EMBL/GenBank/DDBJ databases">
        <authorList>
            <consortium name="ELIXIR-Norway"/>
            <consortium name="Elixir Norway"/>
        </authorList>
    </citation>
    <scope>NUCLEOTIDE SEQUENCE</scope>
</reference>
<feature type="transmembrane region" description="Helical" evidence="6">
    <location>
        <begin position="34"/>
        <end position="55"/>
    </location>
</feature>
<keyword evidence="8" id="KW-1185">Reference proteome</keyword>
<name>A0ABP0V2J2_9BRYO</name>
<dbReference type="Pfam" id="PF03254">
    <property type="entry name" value="XG_FTase"/>
    <property type="match status" value="2"/>
</dbReference>
<dbReference type="EMBL" id="OZ019901">
    <property type="protein sequence ID" value="CAK9236633.1"/>
    <property type="molecule type" value="Genomic_DNA"/>
</dbReference>
<evidence type="ECO:0008006" key="9">
    <source>
        <dbReference type="Google" id="ProtNLM"/>
    </source>
</evidence>
<keyword evidence="6" id="KW-0472">Membrane</keyword>
<evidence type="ECO:0000256" key="3">
    <source>
        <dbReference type="ARBA" id="ARBA00022679"/>
    </source>
</evidence>
<evidence type="ECO:0000256" key="6">
    <source>
        <dbReference type="SAM" id="Phobius"/>
    </source>
</evidence>
<accession>A0ABP0V2J2</accession>
<evidence type="ECO:0000256" key="2">
    <source>
        <dbReference type="ARBA" id="ARBA00022676"/>
    </source>
</evidence>
<evidence type="ECO:0000256" key="4">
    <source>
        <dbReference type="ARBA" id="ARBA00023180"/>
    </source>
</evidence>
<dbReference type="PANTHER" id="PTHR31889:SF86">
    <property type="entry name" value="FUCOSYLTRANSFERASE"/>
    <property type="match status" value="1"/>
</dbReference>
<keyword evidence="4" id="KW-0325">Glycoprotein</keyword>
<protein>
    <recommendedName>
        <fullName evidence="9">Fucosyltransferase</fullName>
    </recommendedName>
</protein>
<evidence type="ECO:0000313" key="8">
    <source>
        <dbReference type="Proteomes" id="UP001497512"/>
    </source>
</evidence>
<sequence length="720" mass="79995">MKDMADYSGFSFVVRKWISGFSCKKPLDLLSTVLAGYMSIILTTIAFALVVAIYWPSISGYQAAAAVAFPHANKQQLKAATSSSPSHQEFPPEVVDLIANIRLARKKAEAAGSNLKKMGDPPMSFLSEEEEIASWHRDNPCMSRDELWPLYNQHRHGQELQPHPYLGAVLEEYSKLHRACMKNVGGDVIGLFKSRKNSSTTGCKFVMGDNEVATGLGNKVLSAVAAVMYSILTQRVLLIPVTTSIPGVMCEPFVGSSWKVATDGILTPAKFHTQFWSSVQDVYKGVQDAHTLAAVISINTSASDGSSDMSMGSQQNLSSAAKEDAAESAMSSGWNIYAARVNEDWDCQPEKRFFCESVQEFYRTQVTWMYFSECLYYLPKLFAVPTFRPTLEALFPDRMVLTHLLRLVMLPSDPVWLRVRQVHNVHLKHIDHRVGIQTRYFHGKQDWESLHEATAQAVAICLLDNHLLPNTSLSNTLNEEITEEDRAEAWKLAASPPDSHDSFSSHQIAASRGDDIADESNDTVFQDREVEGIKSELAQKKIPLSEMTYSVFITSLYNSLKDHLTKIYVRNPVATGETVALIQLTHEDKQQFGVEVDRQALTEVLGLSLSDDLITTPQSTFGAIAAGYGALVPWFIDIRQETPAGCVKGLTVDACFQIPSDKHFRCPGEPALDGKLIADEVHYIRDCHEIETPFVPVHGASLGFQLITNFSRINTRSPYE</sequence>
<dbReference type="PANTHER" id="PTHR31889">
    <property type="entry name" value="FUCOSYLTRANSFERASE 2-RELATED"/>
    <property type="match status" value="1"/>
</dbReference>
<evidence type="ECO:0000256" key="5">
    <source>
        <dbReference type="ARBA" id="ARBA00023316"/>
    </source>
</evidence>
<evidence type="ECO:0000313" key="7">
    <source>
        <dbReference type="EMBL" id="CAK9236633.1"/>
    </source>
</evidence>
<keyword evidence="6" id="KW-1133">Transmembrane helix</keyword>
<keyword evidence="3" id="KW-0808">Transferase</keyword>
<dbReference type="Proteomes" id="UP001497512">
    <property type="component" value="Chromosome 9"/>
</dbReference>
<keyword evidence="5" id="KW-0961">Cell wall biogenesis/degradation</keyword>
<keyword evidence="2" id="KW-0328">Glycosyltransferase</keyword>
<comment type="similarity">
    <text evidence="1">Belongs to the glycosyltransferase 37 family.</text>
</comment>